<reference evidence="2" key="1">
    <citation type="journal article" date="2022" name="Int. J. Syst. Evol. Microbiol.">
        <title>Anaeromyxobacter oryzae sp. nov., Anaeromyxobacter diazotrophicus sp. nov. and Anaeromyxobacter paludicola sp. nov., isolated from paddy soils.</title>
        <authorList>
            <person name="Itoh H."/>
            <person name="Xu Z."/>
            <person name="Mise K."/>
            <person name="Masuda Y."/>
            <person name="Ushijima N."/>
            <person name="Hayakawa C."/>
            <person name="Shiratori Y."/>
            <person name="Senoo K."/>
        </authorList>
    </citation>
    <scope>NUCLEOTIDE SEQUENCE [LARGE SCALE GENOMIC DNA]</scope>
    <source>
        <strain evidence="2">Red232</strain>
    </source>
</reference>
<keyword evidence="2" id="KW-1185">Reference proteome</keyword>
<dbReference type="Proteomes" id="UP001162891">
    <property type="component" value="Chromosome"/>
</dbReference>
<accession>A0ABM7WPE6</accession>
<dbReference type="EMBL" id="AP025591">
    <property type="protein sequence ID" value="BDG01341.1"/>
    <property type="molecule type" value="Genomic_DNA"/>
</dbReference>
<evidence type="ECO:0000313" key="1">
    <source>
        <dbReference type="EMBL" id="BDG01341.1"/>
    </source>
</evidence>
<organism evidence="1 2">
    <name type="scientific">Anaeromyxobacter oryzae</name>
    <dbReference type="NCBI Taxonomy" id="2918170"/>
    <lineage>
        <taxon>Bacteria</taxon>
        <taxon>Pseudomonadati</taxon>
        <taxon>Myxococcota</taxon>
        <taxon>Myxococcia</taxon>
        <taxon>Myxococcales</taxon>
        <taxon>Cystobacterineae</taxon>
        <taxon>Anaeromyxobacteraceae</taxon>
        <taxon>Anaeromyxobacter</taxon>
    </lineage>
</organism>
<gene>
    <name evidence="1" type="ORF">AMOR_03370</name>
</gene>
<evidence type="ECO:0008006" key="3">
    <source>
        <dbReference type="Google" id="ProtNLM"/>
    </source>
</evidence>
<dbReference type="InterPro" id="IPR023393">
    <property type="entry name" value="START-like_dom_sf"/>
</dbReference>
<name>A0ABM7WPE6_9BACT</name>
<dbReference type="RefSeq" id="WP_248357786.1">
    <property type="nucleotide sequence ID" value="NZ_AP025591.1"/>
</dbReference>
<proteinExistence type="predicted"/>
<sequence length="391" mass="42762">MAFTSCRATRAERAQPMAGDALVEDPVLTLTHAIDLSVSPARAWPWLVQMGAGRGGWYSWDRLDNGGRPSADRLVPEHQRVAPGDVLPAIPGATDVFRVARVEPGRELILAWPAPDGGQRGSWEFLLLPAARGRSRVVVRARLGARALAAAREGTAGPGEPVASRIERAVLRLPLVLLRPLGALGHRVMQARQLRGIKRRAERDVRWGATGDELARAMPGDGVVPTPSHHATWAVTVRARPEEIWPWLVQMGKGRGGLYSIDWLDRLFGFLDAPSADRVLPEWQGLAPGDVIPVGRTRGWPVHAMDPRRTLVLRIAEDDILVTQSWGLYPLDAETTRLVLRVRAAVPAGPRSAVLLALLVPQEQVMVRAQLRGIRRRAETLARARVTAPAL</sequence>
<protein>
    <recommendedName>
        <fullName evidence="3">Polyketide cyclase/dehydrase</fullName>
    </recommendedName>
</protein>
<dbReference type="Gene3D" id="3.30.530.20">
    <property type="match status" value="1"/>
</dbReference>
<evidence type="ECO:0000313" key="2">
    <source>
        <dbReference type="Proteomes" id="UP001162891"/>
    </source>
</evidence>